<feature type="compositionally biased region" description="Low complexity" evidence="1">
    <location>
        <begin position="1134"/>
        <end position="1143"/>
    </location>
</feature>
<feature type="compositionally biased region" description="Low complexity" evidence="1">
    <location>
        <begin position="1600"/>
        <end position="1614"/>
    </location>
</feature>
<protein>
    <recommendedName>
        <fullName evidence="3">GYF domain-containing protein</fullName>
    </recommendedName>
</protein>
<keyword evidence="2" id="KW-0472">Membrane</keyword>
<feature type="region of interest" description="Disordered" evidence="1">
    <location>
        <begin position="76"/>
        <end position="158"/>
    </location>
</feature>
<feature type="compositionally biased region" description="Gly residues" evidence="1">
    <location>
        <begin position="388"/>
        <end position="409"/>
    </location>
</feature>
<feature type="domain" description="GYF" evidence="3">
    <location>
        <begin position="442"/>
        <end position="492"/>
    </location>
</feature>
<feature type="region of interest" description="Disordered" evidence="1">
    <location>
        <begin position="559"/>
        <end position="590"/>
    </location>
</feature>
<feature type="compositionally biased region" description="Gly residues" evidence="1">
    <location>
        <begin position="275"/>
        <end position="284"/>
    </location>
</feature>
<feature type="compositionally biased region" description="Basic and acidic residues" evidence="1">
    <location>
        <begin position="170"/>
        <end position="184"/>
    </location>
</feature>
<feature type="compositionally biased region" description="Pro residues" evidence="1">
    <location>
        <begin position="1450"/>
        <end position="1463"/>
    </location>
</feature>
<evidence type="ECO:0000313" key="5">
    <source>
        <dbReference type="Proteomes" id="UP001165090"/>
    </source>
</evidence>
<dbReference type="EMBL" id="BSDZ01000101">
    <property type="protein sequence ID" value="GLI71008.1"/>
    <property type="molecule type" value="Genomic_DNA"/>
</dbReference>
<keyword evidence="2" id="KW-1133">Transmembrane helix</keyword>
<dbReference type="SMART" id="SM00444">
    <property type="entry name" value="GYF"/>
    <property type="match status" value="1"/>
</dbReference>
<feature type="region of interest" description="Disordered" evidence="1">
    <location>
        <begin position="1292"/>
        <end position="1344"/>
    </location>
</feature>
<feature type="non-terminal residue" evidence="4">
    <location>
        <position position="1"/>
    </location>
</feature>
<evidence type="ECO:0000259" key="3">
    <source>
        <dbReference type="PROSITE" id="PS50829"/>
    </source>
</evidence>
<evidence type="ECO:0000313" key="4">
    <source>
        <dbReference type="EMBL" id="GLI71008.1"/>
    </source>
</evidence>
<feature type="region of interest" description="Disordered" evidence="1">
    <location>
        <begin position="1133"/>
        <end position="1153"/>
    </location>
</feature>
<feature type="compositionally biased region" description="Pro residues" evidence="1">
    <location>
        <begin position="1387"/>
        <end position="1400"/>
    </location>
</feature>
<feature type="compositionally biased region" description="Low complexity" evidence="1">
    <location>
        <begin position="1579"/>
        <end position="1592"/>
    </location>
</feature>
<feature type="compositionally biased region" description="Basic and acidic residues" evidence="1">
    <location>
        <begin position="122"/>
        <end position="158"/>
    </location>
</feature>
<feature type="region of interest" description="Disordered" evidence="1">
    <location>
        <begin position="702"/>
        <end position="726"/>
    </location>
</feature>
<feature type="region of interest" description="Disordered" evidence="1">
    <location>
        <begin position="387"/>
        <end position="433"/>
    </location>
</feature>
<dbReference type="Gene3D" id="3.30.1490.40">
    <property type="match status" value="1"/>
</dbReference>
<feature type="region of interest" description="Disordered" evidence="1">
    <location>
        <begin position="1446"/>
        <end position="1486"/>
    </location>
</feature>
<sequence>ISRQFAQYVKPLTNFLFVVFPALLQSFGLVFCLGFGCVPVMADHIGSAFGALAGAPLPCGGADLPLSPQWRQPFGRAPSMEQPMKSALIGPWDGNNSGAPASKPDAAAKQGSAAWRGTDGPSNRDPKWPEKDRPDHNVARDRPARWREREEDSRDRSNVWDADRWGSVEEPRRWQDDRGSDRWGDAGGRGRGRQPADDRWVDRKPSGTTVGEREWLPGMPPEPELPKRPSIQDRWGLEGGDRRPGEDRWRTPGGTPVAGGPVASDGSFSSSQTGRGRGFATGRGRGLKASGPTAPGSGATDRWDAPRGGHLDRQDSNFGSGGNASGYGGGGSQSGVRRYSSPVMSKIYNHMLSSHGDKLPMPRINPEVAIQYSEYLSDSAVEVAAQQLGGGGGSSAGDGNGVSGGGTTPGGAAPVVGQTQMTPANPNPPLQSLPVTHELYLQDQWLYKDPQGVTQGPFTRSDILEWLAFHYFGEDLPIRAAALEGAPFSPLGQMMKMWDAIERGRPLGPPGFIPAAPAMVVPSASVDASQQLQVAQSQQSAVAPVVSLSVVSSMPLSAAPSGDLSQQAAAPPAAPASAAPPAPICGSTPRTSSLLETLLGKKLASESPVQQPSAAAGGLGGLQGPLGSAAPVPIPDAVQQPSGARPFTLDPPVQLHSAPSGSLATPLGSLGGLGGPVAGSLGGFASGLPGAAGMGPGSLGGMGGPGGIGPGPWGGPLGGPGVPLPGAPAGPVLPAWGRDPLAGGFDPLRRPDLHPGIHAASGIWGTGAPFRPEGPPLGPYMPPAVGGDAAAGQPGLPPMSDALLGKVPQGQVGQPPAPGPMQQLHAPVPPQQQQLQQQQLSAQQAPQPAAWGAALIQAPAAPRSLADIQREQAMEAARQATIREQQQQVALAEVAAQQLLQPPQAQELPSTQAPQQPQPGAWAGAVGHEPYRPISGLPPALQQIFAAANKGPQASGDVASGELQIPAVEPTQQPTAASVSAPSADTASAAAASTGGKKKKTPQLVLQEQPKAPHTSAGAATVTALPAEDASAASGQAINTAAPPRPEPKLAPWASAAAAKPPTAGMTLREIQIQEAEAAARAARVAAAAQEAAAAETTAATATGPIAAAAAAAPSAGPAGVSPWAKIAAATPGSNGAAVSVPPSSAPPAPTGSAWRPVAPPLAIAASPVAVTATAAAAADTSPSRRTAPIAVNASAAVAPAARGGRPVEPASAPVGTNGSVPRGTTLAELLEKQLNPAPQAVASAPKAWGGVAAKPPVVTNLRAVLYEESAADLEGGAVDEDLSDVLPMLQQQQKPLQQAPPPVSANGGWAAAPPPPPGPTLRDIQQQEEEAARRRAATAAAAPARATLAAASVTVAGEDEGLFWDYGPATNSTAATARAASIEPPKAAPAPKPAAPAAPAPRGGWASTVGAAATAAPPATAASIAAKASAAPAVRAPAAAVLLKGATSAPPPPRVAAHPPAPAVSTSYTPAATAAPSGDDSTGLFDGEIQMSADFQNWCRAKMVEFFGNDDLSLVHFLLSVNSRSEVADYCQMYMRGKPNVSTFVADFLKRKDAELARQASGAKGKNKGSSSGGGSAASGSVSVKPSAGKGAATANDWQKATAQQAVATANKKGAGGGGKQPMVKKVGGITATVPGFSLLSDRA</sequence>
<evidence type="ECO:0000256" key="1">
    <source>
        <dbReference type="SAM" id="MobiDB-lite"/>
    </source>
</evidence>
<keyword evidence="5" id="KW-1185">Reference proteome</keyword>
<keyword evidence="2" id="KW-0812">Transmembrane</keyword>
<feature type="region of interest" description="Disordered" evidence="1">
    <location>
        <begin position="603"/>
        <end position="661"/>
    </location>
</feature>
<dbReference type="PROSITE" id="PS50829">
    <property type="entry name" value="GYF"/>
    <property type="match status" value="1"/>
</dbReference>
<feature type="compositionally biased region" description="Low complexity" evidence="1">
    <location>
        <begin position="1464"/>
        <end position="1478"/>
    </location>
</feature>
<name>A0ABQ5SNK9_9CHLO</name>
<dbReference type="SUPFAM" id="SSF55277">
    <property type="entry name" value="GYF domain"/>
    <property type="match status" value="1"/>
</dbReference>
<dbReference type="InterPro" id="IPR003169">
    <property type="entry name" value="GYF"/>
</dbReference>
<proteinExistence type="predicted"/>
<feature type="compositionally biased region" description="Basic and acidic residues" evidence="1">
    <location>
        <begin position="301"/>
        <end position="315"/>
    </location>
</feature>
<reference evidence="4 5" key="1">
    <citation type="journal article" date="2023" name="IScience">
        <title>Expanded male sex-determining region conserved during the evolution of homothallism in the green alga Volvox.</title>
        <authorList>
            <person name="Yamamoto K."/>
            <person name="Matsuzaki R."/>
            <person name="Mahakham W."/>
            <person name="Heman W."/>
            <person name="Sekimoto H."/>
            <person name="Kawachi M."/>
            <person name="Minakuchi Y."/>
            <person name="Toyoda A."/>
            <person name="Nozaki H."/>
        </authorList>
    </citation>
    <scope>NUCLEOTIDE SEQUENCE [LARGE SCALE GENOMIC DNA]</scope>
    <source>
        <strain evidence="4 5">NIES-4468</strain>
    </source>
</reference>
<feature type="compositionally biased region" description="Gly residues" evidence="1">
    <location>
        <begin position="319"/>
        <end position="333"/>
    </location>
</feature>
<feature type="compositionally biased region" description="Pro residues" evidence="1">
    <location>
        <begin position="572"/>
        <end position="583"/>
    </location>
</feature>
<feature type="region of interest" description="Disordered" evidence="1">
    <location>
        <begin position="170"/>
        <end position="338"/>
    </location>
</feature>
<feature type="region of interest" description="Disordered" evidence="1">
    <location>
        <begin position="1376"/>
        <end position="1406"/>
    </location>
</feature>
<feature type="compositionally biased region" description="Low complexity" evidence="1">
    <location>
        <begin position="1561"/>
        <end position="1571"/>
    </location>
</feature>
<dbReference type="CDD" id="cd00072">
    <property type="entry name" value="GYF"/>
    <property type="match status" value="1"/>
</dbReference>
<dbReference type="Pfam" id="PF02213">
    <property type="entry name" value="GYF"/>
    <property type="match status" value="1"/>
</dbReference>
<gene>
    <name evidence="4" type="ORF">VaNZ11_016124</name>
</gene>
<feature type="compositionally biased region" description="Gly residues" evidence="1">
    <location>
        <begin position="702"/>
        <end position="721"/>
    </location>
</feature>
<dbReference type="PANTHER" id="PTHR47471">
    <property type="entry name" value="GYF DOMAIN-CONTAINING PROTEIN"/>
    <property type="match status" value="1"/>
</dbReference>
<dbReference type="InterPro" id="IPR035445">
    <property type="entry name" value="GYF-like_dom_sf"/>
</dbReference>
<organism evidence="4 5">
    <name type="scientific">Volvox africanus</name>
    <dbReference type="NCBI Taxonomy" id="51714"/>
    <lineage>
        <taxon>Eukaryota</taxon>
        <taxon>Viridiplantae</taxon>
        <taxon>Chlorophyta</taxon>
        <taxon>core chlorophytes</taxon>
        <taxon>Chlorophyceae</taxon>
        <taxon>CS clade</taxon>
        <taxon>Chlamydomonadales</taxon>
        <taxon>Volvocaceae</taxon>
        <taxon>Volvox</taxon>
    </lineage>
</organism>
<feature type="compositionally biased region" description="Basic and acidic residues" evidence="1">
    <location>
        <begin position="224"/>
        <end position="250"/>
    </location>
</feature>
<feature type="compositionally biased region" description="Low complexity" evidence="1">
    <location>
        <begin position="251"/>
        <end position="263"/>
    </location>
</feature>
<feature type="region of interest" description="Disordered" evidence="1">
    <location>
        <begin position="970"/>
        <end position="1058"/>
    </location>
</feature>
<feature type="compositionally biased region" description="Low complexity" evidence="1">
    <location>
        <begin position="975"/>
        <end position="994"/>
    </location>
</feature>
<feature type="region of interest" description="Disordered" evidence="1">
    <location>
        <begin position="784"/>
        <end position="846"/>
    </location>
</feature>
<feature type="transmembrane region" description="Helical" evidence="2">
    <location>
        <begin position="12"/>
        <end position="36"/>
    </location>
</feature>
<evidence type="ECO:0000256" key="2">
    <source>
        <dbReference type="SAM" id="Phobius"/>
    </source>
</evidence>
<feature type="compositionally biased region" description="Low complexity" evidence="1">
    <location>
        <begin position="808"/>
        <end position="846"/>
    </location>
</feature>
<feature type="region of interest" description="Disordered" evidence="1">
    <location>
        <begin position="1560"/>
        <end position="1626"/>
    </location>
</feature>
<comment type="caution">
    <text evidence="4">The sequence shown here is derived from an EMBL/GenBank/DDBJ whole genome shotgun (WGS) entry which is preliminary data.</text>
</comment>
<feature type="region of interest" description="Disordered" evidence="1">
    <location>
        <begin position="904"/>
        <end position="935"/>
    </location>
</feature>
<feature type="compositionally biased region" description="Low complexity" evidence="1">
    <location>
        <begin position="1376"/>
        <end position="1386"/>
    </location>
</feature>
<accession>A0ABQ5SNK9</accession>
<feature type="compositionally biased region" description="Basic and acidic residues" evidence="1">
    <location>
        <begin position="194"/>
        <end position="215"/>
    </location>
</feature>
<feature type="compositionally biased region" description="Low complexity" evidence="1">
    <location>
        <begin position="904"/>
        <end position="927"/>
    </location>
</feature>
<dbReference type="PANTHER" id="PTHR47471:SF1">
    <property type="entry name" value="PROTEIN ESSENTIAL FOR POTEXVIRUS ACCUMULATION 1"/>
    <property type="match status" value="1"/>
</dbReference>
<dbReference type="Proteomes" id="UP001165090">
    <property type="component" value="Unassembled WGS sequence"/>
</dbReference>